<comment type="caution">
    <text evidence="2">The sequence shown here is derived from an EMBL/GenBank/DDBJ whole genome shotgun (WGS) entry which is preliminary data.</text>
</comment>
<evidence type="ECO:0000313" key="3">
    <source>
        <dbReference type="Proteomes" id="UP000077349"/>
    </source>
</evidence>
<reference evidence="2 3" key="1">
    <citation type="submission" date="2016-03" db="EMBL/GenBank/DDBJ databases">
        <title>Draft genome sequence of Acetobacter malorum CECT 7742, a strain isolated from strawberry vinegar.</title>
        <authorList>
            <person name="Sainz F."/>
            <person name="Mas A."/>
            <person name="Torija M.J."/>
        </authorList>
    </citation>
    <scope>NUCLEOTIDE SEQUENCE [LARGE SCALE GENOMIC DNA]</scope>
    <source>
        <strain evidence="2 3">CECT 7742</strain>
    </source>
</reference>
<dbReference type="Gene3D" id="3.40.50.720">
    <property type="entry name" value="NAD(P)-binding Rossmann-like Domain"/>
    <property type="match status" value="1"/>
</dbReference>
<accession>A0A177G588</accession>
<sequence>MVRLPQVHERAKQGLITPLIEIFRANGTRAYVGDGSNFWPAAHVLDVARLYRLAIEKRATGAACGDPSGVERAVMTSSVAAASRRVGSPDCECDETVWTDPDPSGVDAYTRSYPDQTINVVFLHLLLALFTQPIFLPSSDTA</sequence>
<gene>
    <name evidence="2" type="ORF">Amal_03317</name>
</gene>
<organism evidence="2 3">
    <name type="scientific">Acetobacter malorum</name>
    <dbReference type="NCBI Taxonomy" id="178901"/>
    <lineage>
        <taxon>Bacteria</taxon>
        <taxon>Pseudomonadati</taxon>
        <taxon>Pseudomonadota</taxon>
        <taxon>Alphaproteobacteria</taxon>
        <taxon>Acetobacterales</taxon>
        <taxon>Acetobacteraceae</taxon>
        <taxon>Acetobacter</taxon>
    </lineage>
</organism>
<keyword evidence="1" id="KW-0472">Membrane</keyword>
<dbReference type="AlphaFoldDB" id="A0A177G588"/>
<feature type="transmembrane region" description="Helical" evidence="1">
    <location>
        <begin position="118"/>
        <end position="136"/>
    </location>
</feature>
<protein>
    <submittedName>
        <fullName evidence="2">NAD dependent epimerase/dehydratase</fullName>
    </submittedName>
</protein>
<dbReference type="Proteomes" id="UP000077349">
    <property type="component" value="Unassembled WGS sequence"/>
</dbReference>
<evidence type="ECO:0000313" key="2">
    <source>
        <dbReference type="EMBL" id="OAG75499.1"/>
    </source>
</evidence>
<keyword evidence="1" id="KW-1133">Transmembrane helix</keyword>
<proteinExistence type="predicted"/>
<evidence type="ECO:0000256" key="1">
    <source>
        <dbReference type="SAM" id="Phobius"/>
    </source>
</evidence>
<name>A0A177G588_9PROT</name>
<keyword evidence="1" id="KW-0812">Transmembrane</keyword>
<dbReference type="EMBL" id="LVHD01000041">
    <property type="protein sequence ID" value="OAG75499.1"/>
    <property type="molecule type" value="Genomic_DNA"/>
</dbReference>
<dbReference type="PATRIC" id="fig|178901.16.peg.3536"/>